<sequence length="74" mass="8236">MFDHAGFDQLTLGSWVIIGEHCSVRRAPLRREDYLTYIFESGGVEFELAMAPSILRAMVELGAQPPPGPERSDT</sequence>
<comment type="caution">
    <text evidence="1">The sequence shown here is derived from an EMBL/GenBank/DDBJ whole genome shotgun (WGS) entry which is preliminary data.</text>
</comment>
<accession>A0ABV3G6C7</accession>
<evidence type="ECO:0000313" key="1">
    <source>
        <dbReference type="EMBL" id="MEV0712981.1"/>
    </source>
</evidence>
<evidence type="ECO:0000313" key="2">
    <source>
        <dbReference type="Proteomes" id="UP001551695"/>
    </source>
</evidence>
<name>A0ABV3G6C7_9NOCA</name>
<gene>
    <name evidence="1" type="ORF">AB0I48_36040</name>
</gene>
<reference evidence="1 2" key="1">
    <citation type="submission" date="2024-06" db="EMBL/GenBank/DDBJ databases">
        <title>The Natural Products Discovery Center: Release of the First 8490 Sequenced Strains for Exploring Actinobacteria Biosynthetic Diversity.</title>
        <authorList>
            <person name="Kalkreuter E."/>
            <person name="Kautsar S.A."/>
            <person name="Yang D."/>
            <person name="Bader C.D."/>
            <person name="Teijaro C.N."/>
            <person name="Fluegel L."/>
            <person name="Davis C.M."/>
            <person name="Simpson J.R."/>
            <person name="Lauterbach L."/>
            <person name="Steele A.D."/>
            <person name="Gui C."/>
            <person name="Meng S."/>
            <person name="Li G."/>
            <person name="Viehrig K."/>
            <person name="Ye F."/>
            <person name="Su P."/>
            <person name="Kiefer A.F."/>
            <person name="Nichols A."/>
            <person name="Cepeda A.J."/>
            <person name="Yan W."/>
            <person name="Fan B."/>
            <person name="Jiang Y."/>
            <person name="Adhikari A."/>
            <person name="Zheng C.-J."/>
            <person name="Schuster L."/>
            <person name="Cowan T.M."/>
            <person name="Smanski M.J."/>
            <person name="Chevrette M.G."/>
            <person name="De Carvalho L.P.S."/>
            <person name="Shen B."/>
        </authorList>
    </citation>
    <scope>NUCLEOTIDE SEQUENCE [LARGE SCALE GENOMIC DNA]</scope>
    <source>
        <strain evidence="1 2">NPDC050403</strain>
    </source>
</reference>
<dbReference type="Proteomes" id="UP001551695">
    <property type="component" value="Unassembled WGS sequence"/>
</dbReference>
<dbReference type="RefSeq" id="WP_157978828.1">
    <property type="nucleotide sequence ID" value="NZ_JBEXKW010000081.1"/>
</dbReference>
<proteinExistence type="predicted"/>
<organism evidence="1 2">
    <name type="scientific">Nocardia aurea</name>
    <dbReference type="NCBI Taxonomy" id="2144174"/>
    <lineage>
        <taxon>Bacteria</taxon>
        <taxon>Bacillati</taxon>
        <taxon>Actinomycetota</taxon>
        <taxon>Actinomycetes</taxon>
        <taxon>Mycobacteriales</taxon>
        <taxon>Nocardiaceae</taxon>
        <taxon>Nocardia</taxon>
    </lineage>
</organism>
<keyword evidence="2" id="KW-1185">Reference proteome</keyword>
<dbReference type="EMBL" id="JBFAKC010000034">
    <property type="protein sequence ID" value="MEV0712981.1"/>
    <property type="molecule type" value="Genomic_DNA"/>
</dbReference>
<protein>
    <submittedName>
        <fullName evidence="1">Uncharacterized protein</fullName>
    </submittedName>
</protein>